<reference evidence="1" key="1">
    <citation type="journal article" date="2021" name="Proc. Natl. Acad. Sci. U.S.A.">
        <title>A Catalog of Tens of Thousands of Viruses from Human Metagenomes Reveals Hidden Associations with Chronic Diseases.</title>
        <authorList>
            <person name="Tisza M.J."/>
            <person name="Buck C.B."/>
        </authorList>
    </citation>
    <scope>NUCLEOTIDE SEQUENCE</scope>
    <source>
        <strain evidence="1">CtMRT7</strain>
    </source>
</reference>
<name>A0A8S5SS70_9CAUD</name>
<protein>
    <submittedName>
        <fullName evidence="1">Uncharacterized protein</fullName>
    </submittedName>
</protein>
<dbReference type="EMBL" id="BK032661">
    <property type="protein sequence ID" value="DAF53659.1"/>
    <property type="molecule type" value="Genomic_DNA"/>
</dbReference>
<proteinExistence type="predicted"/>
<evidence type="ECO:0000313" key="1">
    <source>
        <dbReference type="EMBL" id="DAF53659.1"/>
    </source>
</evidence>
<sequence length="36" mass="4101">MLPGQTIKKQTGQNVQSAKIRRCRIPAPSYLVRLFT</sequence>
<organism evidence="1">
    <name type="scientific">Siphoviridae sp. ctMRT7</name>
    <dbReference type="NCBI Taxonomy" id="2827855"/>
    <lineage>
        <taxon>Viruses</taxon>
        <taxon>Duplodnaviria</taxon>
        <taxon>Heunggongvirae</taxon>
        <taxon>Uroviricota</taxon>
        <taxon>Caudoviricetes</taxon>
    </lineage>
</organism>
<accession>A0A8S5SS70</accession>